<dbReference type="HAMAP" id="MF_00110">
    <property type="entry name" value="DHQ_synthase"/>
    <property type="match status" value="1"/>
</dbReference>
<dbReference type="STRING" id="717606.PaecuDRAFT_3267"/>
<name>E0IC78_9BACL</name>
<evidence type="ECO:0000313" key="21">
    <source>
        <dbReference type="Proteomes" id="UP000005387"/>
    </source>
</evidence>
<evidence type="ECO:0000256" key="16">
    <source>
        <dbReference type="ARBA" id="ARBA00023285"/>
    </source>
</evidence>
<dbReference type="PANTHER" id="PTHR43622">
    <property type="entry name" value="3-DEHYDROQUINATE SYNTHASE"/>
    <property type="match status" value="1"/>
</dbReference>
<evidence type="ECO:0000259" key="19">
    <source>
        <dbReference type="Pfam" id="PF24621"/>
    </source>
</evidence>
<dbReference type="InterPro" id="IPR056179">
    <property type="entry name" value="DHQS_C"/>
</dbReference>
<dbReference type="CDD" id="cd08195">
    <property type="entry name" value="DHQS"/>
    <property type="match status" value="1"/>
</dbReference>
<comment type="caution">
    <text evidence="17">Lacks conserved residue(s) required for the propagation of feature annotation.</text>
</comment>
<comment type="cofactor">
    <cofactor evidence="17">
        <name>Co(2+)</name>
        <dbReference type="ChEBI" id="CHEBI:48828"/>
    </cofactor>
    <cofactor evidence="17">
        <name>Zn(2+)</name>
        <dbReference type="ChEBI" id="CHEBI:29105"/>
    </cofactor>
    <text evidence="17">Binds 1 divalent metal cation per subunit. Can use either Co(2+) or Zn(2+).</text>
</comment>
<evidence type="ECO:0000256" key="8">
    <source>
        <dbReference type="ARBA" id="ARBA00022490"/>
    </source>
</evidence>
<dbReference type="SUPFAM" id="SSF56796">
    <property type="entry name" value="Dehydroquinate synthase-like"/>
    <property type="match status" value="1"/>
</dbReference>
<keyword evidence="14 17" id="KW-0057">Aromatic amino acid biosynthesis</keyword>
<dbReference type="AlphaFoldDB" id="E0IC78"/>
<evidence type="ECO:0000259" key="18">
    <source>
        <dbReference type="Pfam" id="PF01761"/>
    </source>
</evidence>
<dbReference type="eggNOG" id="COG0337">
    <property type="taxonomic scope" value="Bacteria"/>
</dbReference>
<dbReference type="GO" id="GO:0046872">
    <property type="term" value="F:metal ion binding"/>
    <property type="evidence" value="ECO:0007669"/>
    <property type="project" value="UniProtKB-KW"/>
</dbReference>
<evidence type="ECO:0000256" key="10">
    <source>
        <dbReference type="ARBA" id="ARBA00022723"/>
    </source>
</evidence>
<evidence type="ECO:0000256" key="6">
    <source>
        <dbReference type="ARBA" id="ARBA00013031"/>
    </source>
</evidence>
<dbReference type="NCBIfam" id="TIGR01357">
    <property type="entry name" value="aroB"/>
    <property type="match status" value="1"/>
</dbReference>
<dbReference type="Gene3D" id="1.20.1090.10">
    <property type="entry name" value="Dehydroquinate synthase-like - alpha domain"/>
    <property type="match status" value="1"/>
</dbReference>
<keyword evidence="12 17" id="KW-0862">Zinc</keyword>
<protein>
    <recommendedName>
        <fullName evidence="7 17">3-dehydroquinate synthase</fullName>
        <shortName evidence="17">DHQS</shortName>
        <ecNumber evidence="6 17">4.2.3.4</ecNumber>
    </recommendedName>
</protein>
<keyword evidence="13 17" id="KW-0520">NAD</keyword>
<dbReference type="FunFam" id="3.40.50.1970:FF:000001">
    <property type="entry name" value="3-dehydroquinate synthase"/>
    <property type="match status" value="1"/>
</dbReference>
<dbReference type="GO" id="GO:0003856">
    <property type="term" value="F:3-dehydroquinate synthase activity"/>
    <property type="evidence" value="ECO:0007669"/>
    <property type="project" value="UniProtKB-UniRule"/>
</dbReference>
<comment type="cofactor">
    <cofactor evidence="2 17">
        <name>NAD(+)</name>
        <dbReference type="ChEBI" id="CHEBI:57540"/>
    </cofactor>
</comment>
<feature type="binding site" evidence="17">
    <location>
        <position position="250"/>
    </location>
    <ligand>
        <name>Zn(2+)</name>
        <dbReference type="ChEBI" id="CHEBI:29105"/>
    </ligand>
</feature>
<feature type="binding site" evidence="17">
    <location>
        <position position="187"/>
    </location>
    <ligand>
        <name>Zn(2+)</name>
        <dbReference type="ChEBI" id="CHEBI:29105"/>
    </ligand>
</feature>
<dbReference type="InterPro" id="IPR016037">
    <property type="entry name" value="DHQ_synth_AroB"/>
</dbReference>
<feature type="binding site" evidence="17">
    <location>
        <begin position="133"/>
        <end position="134"/>
    </location>
    <ligand>
        <name>NAD(+)</name>
        <dbReference type="ChEBI" id="CHEBI:57540"/>
    </ligand>
</feature>
<feature type="binding site" evidence="17">
    <location>
        <position position="154"/>
    </location>
    <ligand>
        <name>NAD(+)</name>
        <dbReference type="ChEBI" id="CHEBI:57540"/>
    </ligand>
</feature>
<accession>E0IC78</accession>
<reference evidence="20 21" key="1">
    <citation type="submission" date="2010-07" db="EMBL/GenBank/DDBJ databases">
        <title>The draft genome of Paenibacillus curdlanolyticus YK9.</title>
        <authorList>
            <consortium name="US DOE Joint Genome Institute (JGI-PGF)"/>
            <person name="Lucas S."/>
            <person name="Copeland A."/>
            <person name="Lapidus A."/>
            <person name="Cheng J.-F."/>
            <person name="Bruce D."/>
            <person name="Goodwin L."/>
            <person name="Pitluck S."/>
            <person name="Land M.L."/>
            <person name="Hauser L."/>
            <person name="Chang Y.-J."/>
            <person name="Jeffries C."/>
            <person name="Anderson I.J."/>
            <person name="Johnson E."/>
            <person name="Loganathan U."/>
            <person name="Mulhopadhyay B."/>
            <person name="Kyrpides N."/>
            <person name="Woyke T.J."/>
        </authorList>
    </citation>
    <scope>NUCLEOTIDE SEQUENCE [LARGE SCALE GENOMIC DNA]</scope>
    <source>
        <strain evidence="20 21">YK9</strain>
    </source>
</reference>
<dbReference type="UniPathway" id="UPA00053">
    <property type="reaction ID" value="UER00085"/>
</dbReference>
<evidence type="ECO:0000256" key="13">
    <source>
        <dbReference type="ARBA" id="ARBA00023027"/>
    </source>
</evidence>
<sequence>MVRELTVALGERSYPIYIGEGLLQEAASYFDKHGVSKKSPLMIVTDSHIGPLYLEALENVLRASGFQVVSAVVPAGEGSKSLAVFEQLVTKALEGGLDRKSTIVALGGGVIGDLAGYVAASYMRGVRFVQIPTTILAHDSSVGGKVAVNHPLAKNIIGAFHQPAFVLYDLNTLQSLPPRDVRSGLSEAIKHGLIWDEAFVAWCDDNMEKLLALDPDALGYALFKGCGVKAAVVSVDETENGLRAILNLGHTIGHALEAVAGYGELTHGEAISIGMIGSAIVGVKLGAPQEVYKVTRRVLGKSGLPVRLPEHFDTDAVMRAMMHDKKFTEGSIVYVVPTAIGKVEVRSDVPASLVRETVELLKQEADWQ</sequence>
<dbReference type="RefSeq" id="WP_006039255.1">
    <property type="nucleotide sequence ID" value="NZ_AEDD01000009.1"/>
</dbReference>
<dbReference type="PANTHER" id="PTHR43622:SF7">
    <property type="entry name" value="3-DEHYDROQUINATE SYNTHASE, CHLOROPLASTIC"/>
    <property type="match status" value="1"/>
</dbReference>
<keyword evidence="15 17" id="KW-0456">Lyase</keyword>
<dbReference type="Pfam" id="PF24621">
    <property type="entry name" value="DHQS_C"/>
    <property type="match status" value="1"/>
</dbReference>
<comment type="pathway">
    <text evidence="4 17">Metabolic intermediate biosynthesis; chorismate biosynthesis; chorismate from D-erythrose 4-phosphate and phosphoenolpyruvate: step 2/7.</text>
</comment>
<dbReference type="GO" id="GO:0009423">
    <property type="term" value="P:chorismate biosynthetic process"/>
    <property type="evidence" value="ECO:0007669"/>
    <property type="project" value="UniProtKB-UniRule"/>
</dbReference>
<keyword evidence="16 17" id="KW-0170">Cobalt</keyword>
<dbReference type="InterPro" id="IPR050071">
    <property type="entry name" value="Dehydroquinate_synthase"/>
</dbReference>
<dbReference type="InterPro" id="IPR030963">
    <property type="entry name" value="DHQ_synth_fam"/>
</dbReference>
<evidence type="ECO:0000256" key="9">
    <source>
        <dbReference type="ARBA" id="ARBA00022605"/>
    </source>
</evidence>
<evidence type="ECO:0000256" key="3">
    <source>
        <dbReference type="ARBA" id="ARBA00004496"/>
    </source>
</evidence>
<feature type="domain" description="3-dehydroquinate synthase N-terminal" evidence="18">
    <location>
        <begin position="72"/>
        <end position="182"/>
    </location>
</feature>
<feature type="binding site" evidence="17">
    <location>
        <position position="145"/>
    </location>
    <ligand>
        <name>NAD(+)</name>
        <dbReference type="ChEBI" id="CHEBI:57540"/>
    </ligand>
</feature>
<dbReference type="EMBL" id="AEDD01000009">
    <property type="protein sequence ID" value="EFM09764.1"/>
    <property type="molecule type" value="Genomic_DNA"/>
</dbReference>
<evidence type="ECO:0000313" key="20">
    <source>
        <dbReference type="EMBL" id="EFM09764.1"/>
    </source>
</evidence>
<dbReference type="Proteomes" id="UP000005387">
    <property type="component" value="Unassembled WGS sequence"/>
</dbReference>
<keyword evidence="21" id="KW-1185">Reference proteome</keyword>
<dbReference type="GO" id="GO:0005737">
    <property type="term" value="C:cytoplasm"/>
    <property type="evidence" value="ECO:0007669"/>
    <property type="project" value="UniProtKB-SubCell"/>
</dbReference>
<gene>
    <name evidence="17" type="primary">aroB</name>
    <name evidence="20" type="ORF">PaecuDRAFT_3267</name>
</gene>
<evidence type="ECO:0000256" key="4">
    <source>
        <dbReference type="ARBA" id="ARBA00004661"/>
    </source>
</evidence>
<keyword evidence="10 17" id="KW-0479">Metal-binding</keyword>
<dbReference type="Pfam" id="PF01761">
    <property type="entry name" value="DHQ_synthase"/>
    <property type="match status" value="1"/>
</dbReference>
<dbReference type="EC" id="4.2.3.4" evidence="6 17"/>
<evidence type="ECO:0000256" key="2">
    <source>
        <dbReference type="ARBA" id="ARBA00001911"/>
    </source>
</evidence>
<feature type="binding site" evidence="17">
    <location>
        <position position="267"/>
    </location>
    <ligand>
        <name>Zn(2+)</name>
        <dbReference type="ChEBI" id="CHEBI:29105"/>
    </ligand>
</feature>
<dbReference type="GO" id="GO:0009073">
    <property type="term" value="P:aromatic amino acid family biosynthetic process"/>
    <property type="evidence" value="ECO:0007669"/>
    <property type="project" value="UniProtKB-KW"/>
</dbReference>
<keyword evidence="11 17" id="KW-0547">Nucleotide-binding</keyword>
<organism evidence="20 21">
    <name type="scientific">Paenibacillus curdlanolyticus YK9</name>
    <dbReference type="NCBI Taxonomy" id="717606"/>
    <lineage>
        <taxon>Bacteria</taxon>
        <taxon>Bacillati</taxon>
        <taxon>Bacillota</taxon>
        <taxon>Bacilli</taxon>
        <taxon>Bacillales</taxon>
        <taxon>Paenibacillaceae</taxon>
        <taxon>Paenibacillus</taxon>
    </lineage>
</organism>
<dbReference type="InterPro" id="IPR030960">
    <property type="entry name" value="DHQS/DOIS_N"/>
</dbReference>
<evidence type="ECO:0000256" key="17">
    <source>
        <dbReference type="HAMAP-Rule" id="MF_00110"/>
    </source>
</evidence>
<evidence type="ECO:0000256" key="7">
    <source>
        <dbReference type="ARBA" id="ARBA00017684"/>
    </source>
</evidence>
<dbReference type="OrthoDB" id="9806583at2"/>
<evidence type="ECO:0000256" key="12">
    <source>
        <dbReference type="ARBA" id="ARBA00022833"/>
    </source>
</evidence>
<feature type="binding site" evidence="17">
    <location>
        <begin position="109"/>
        <end position="113"/>
    </location>
    <ligand>
        <name>NAD(+)</name>
        <dbReference type="ChEBI" id="CHEBI:57540"/>
    </ligand>
</feature>
<feature type="domain" description="3-dehydroquinate synthase C-terminal" evidence="19">
    <location>
        <begin position="184"/>
        <end position="326"/>
    </location>
</feature>
<proteinExistence type="inferred from homology"/>
<dbReference type="Gene3D" id="3.40.50.1970">
    <property type="match status" value="1"/>
</dbReference>
<comment type="function">
    <text evidence="17">Catalyzes the conversion of 3-deoxy-D-arabino-heptulosonate 7-phosphate (DAHP) to dehydroquinate (DHQ).</text>
</comment>
<comment type="similarity">
    <text evidence="5 17">Belongs to the sugar phosphate cyclases superfamily. Dehydroquinate synthase family.</text>
</comment>
<dbReference type="GO" id="GO:0008652">
    <property type="term" value="P:amino acid biosynthetic process"/>
    <property type="evidence" value="ECO:0007669"/>
    <property type="project" value="UniProtKB-KW"/>
</dbReference>
<evidence type="ECO:0000256" key="11">
    <source>
        <dbReference type="ARBA" id="ARBA00022741"/>
    </source>
</evidence>
<evidence type="ECO:0000256" key="15">
    <source>
        <dbReference type="ARBA" id="ARBA00023239"/>
    </source>
</evidence>
<comment type="catalytic activity">
    <reaction evidence="1 17">
        <text>7-phospho-2-dehydro-3-deoxy-D-arabino-heptonate = 3-dehydroquinate + phosphate</text>
        <dbReference type="Rhea" id="RHEA:21968"/>
        <dbReference type="ChEBI" id="CHEBI:32364"/>
        <dbReference type="ChEBI" id="CHEBI:43474"/>
        <dbReference type="ChEBI" id="CHEBI:58394"/>
        <dbReference type="EC" id="4.2.3.4"/>
    </reaction>
</comment>
<keyword evidence="8 17" id="KW-0963">Cytoplasm</keyword>
<comment type="subcellular location">
    <subcellularLocation>
        <location evidence="3 17">Cytoplasm</location>
    </subcellularLocation>
</comment>
<evidence type="ECO:0000256" key="1">
    <source>
        <dbReference type="ARBA" id="ARBA00001393"/>
    </source>
</evidence>
<dbReference type="PIRSF" id="PIRSF001455">
    <property type="entry name" value="DHQ_synth"/>
    <property type="match status" value="1"/>
</dbReference>
<dbReference type="GO" id="GO:0000166">
    <property type="term" value="F:nucleotide binding"/>
    <property type="evidence" value="ECO:0007669"/>
    <property type="project" value="UniProtKB-KW"/>
</dbReference>
<evidence type="ECO:0000256" key="5">
    <source>
        <dbReference type="ARBA" id="ARBA00005412"/>
    </source>
</evidence>
<evidence type="ECO:0000256" key="14">
    <source>
        <dbReference type="ARBA" id="ARBA00023141"/>
    </source>
</evidence>
<keyword evidence="9 17" id="KW-0028">Amino-acid biosynthesis</keyword>